<keyword evidence="1" id="KW-0456">Lyase</keyword>
<dbReference type="OrthoDB" id="3253436at2"/>
<accession>A0A2I1PCP3</accession>
<evidence type="ECO:0000313" key="2">
    <source>
        <dbReference type="Proteomes" id="UP000234206"/>
    </source>
</evidence>
<comment type="caution">
    <text evidence="1">The sequence shown here is derived from an EMBL/GenBank/DDBJ whole genome shotgun (WGS) entry which is preliminary data.</text>
</comment>
<dbReference type="Proteomes" id="UP000234206">
    <property type="component" value="Unassembled WGS sequence"/>
</dbReference>
<organism evidence="1 2">
    <name type="scientific">Kytococcus schroeteri</name>
    <dbReference type="NCBI Taxonomy" id="138300"/>
    <lineage>
        <taxon>Bacteria</taxon>
        <taxon>Bacillati</taxon>
        <taxon>Actinomycetota</taxon>
        <taxon>Actinomycetes</taxon>
        <taxon>Micrococcales</taxon>
        <taxon>Kytococcaceae</taxon>
        <taxon>Kytococcus</taxon>
    </lineage>
</organism>
<dbReference type="GO" id="GO:0016829">
    <property type="term" value="F:lyase activity"/>
    <property type="evidence" value="ECO:0007669"/>
    <property type="project" value="UniProtKB-KW"/>
</dbReference>
<dbReference type="EMBL" id="PKIZ01000003">
    <property type="protein sequence ID" value="PKZ42409.1"/>
    <property type="molecule type" value="Genomic_DNA"/>
</dbReference>
<evidence type="ECO:0000313" key="1">
    <source>
        <dbReference type="EMBL" id="PKZ42409.1"/>
    </source>
</evidence>
<dbReference type="RefSeq" id="WP_101849140.1">
    <property type="nucleotide sequence ID" value="NZ_PKIZ01000003.1"/>
</dbReference>
<dbReference type="Pfam" id="PF03013">
    <property type="entry name" value="Pyr_excise"/>
    <property type="match status" value="1"/>
</dbReference>
<proteinExistence type="predicted"/>
<name>A0A2I1PCP3_9MICO</name>
<reference evidence="1 2" key="1">
    <citation type="submission" date="2017-12" db="EMBL/GenBank/DDBJ databases">
        <title>Phylogenetic diversity of female urinary microbiome.</title>
        <authorList>
            <person name="Thomas-White K."/>
            <person name="Wolfe A.J."/>
        </authorList>
    </citation>
    <scope>NUCLEOTIDE SEQUENCE [LARGE SCALE GENOMIC DNA]</scope>
    <source>
        <strain evidence="1 2">UMB1298</strain>
    </source>
</reference>
<gene>
    <name evidence="1" type="ORF">CYJ76_02290</name>
</gene>
<dbReference type="AlphaFoldDB" id="A0A2I1PCP3"/>
<dbReference type="InterPro" id="IPR004260">
    <property type="entry name" value="Pyr-dimer_DNA_glycosylase"/>
</dbReference>
<sequence length="144" mass="16336">MRLWSVHPAQLDRAALVAGWREGLLAQKVLRGLTKGYTQHPQLERFRALDDPVLGIATWLHGLADAADARGYRFDRTRVVCDADPHLRLPLTDGQLAFEWEHLGAKCRQRSPEWWAQVGSDEPRPHRMFVVEPGPVAPWERGAS</sequence>
<protein>
    <submittedName>
        <fullName evidence="1">DNA lyase</fullName>
    </submittedName>
</protein>
<keyword evidence="2" id="KW-1185">Reference proteome</keyword>